<evidence type="ECO:0008006" key="4">
    <source>
        <dbReference type="Google" id="ProtNLM"/>
    </source>
</evidence>
<organism evidence="2 3">
    <name type="scientific">Sphingopyxis witflariensis</name>
    <dbReference type="NCBI Taxonomy" id="173675"/>
    <lineage>
        <taxon>Bacteria</taxon>
        <taxon>Pseudomonadati</taxon>
        <taxon>Pseudomonadota</taxon>
        <taxon>Alphaproteobacteria</taxon>
        <taxon>Sphingomonadales</taxon>
        <taxon>Sphingomonadaceae</taxon>
        <taxon>Sphingopyxis</taxon>
    </lineage>
</organism>
<sequence length="221" mass="24003">MLMIARRNPVRLAMARLWRNRRAAVAVEMAFAIPGLVVLGFGGIEIANLTLTHTRISQIGLSAADNASRIAFGSSLSQPSIREIDINEVFTGVEAQAAGLDFKPNGRIILSSLERNPDDGQWIHWQRCYGDMKVNSAYGPEGTGITGTDFPGMGPEGSEVKAPAGTAVMFVEITYQYKSLVYGKWLKPQTIRSTAAFNIREGRDLQQVYNPAPAATPSTCT</sequence>
<comment type="caution">
    <text evidence="2">The sequence shown here is derived from an EMBL/GenBank/DDBJ whole genome shotgun (WGS) entry which is preliminary data.</text>
</comment>
<proteinExistence type="predicted"/>
<keyword evidence="1" id="KW-0812">Transmembrane</keyword>
<dbReference type="OrthoDB" id="7432392at2"/>
<accession>A0A246JYG9</accession>
<evidence type="ECO:0000313" key="3">
    <source>
        <dbReference type="Proteomes" id="UP000197097"/>
    </source>
</evidence>
<evidence type="ECO:0000256" key="1">
    <source>
        <dbReference type="SAM" id="Phobius"/>
    </source>
</evidence>
<feature type="transmembrane region" description="Helical" evidence="1">
    <location>
        <begin position="21"/>
        <end position="44"/>
    </location>
</feature>
<name>A0A246JYG9_9SPHN</name>
<keyword evidence="1" id="KW-1133">Transmembrane helix</keyword>
<dbReference type="EMBL" id="NISJ01000003">
    <property type="protein sequence ID" value="OWQ98231.1"/>
    <property type="molecule type" value="Genomic_DNA"/>
</dbReference>
<protein>
    <recommendedName>
        <fullName evidence="4">Pilus assembly protein TadE</fullName>
    </recommendedName>
</protein>
<gene>
    <name evidence="2" type="ORF">CDQ91_06855</name>
</gene>
<dbReference type="AlphaFoldDB" id="A0A246JYG9"/>
<keyword evidence="1" id="KW-0472">Membrane</keyword>
<dbReference type="Proteomes" id="UP000197097">
    <property type="component" value="Unassembled WGS sequence"/>
</dbReference>
<reference evidence="2 3" key="1">
    <citation type="journal article" date="2002" name="Int. J. Syst. Evol. Microbiol.">
        <title>Sphingopyxis witflariensis sp. nov., isolated from activated sludge.</title>
        <authorList>
            <person name="Kampfer P."/>
            <person name="Witzenberger R."/>
            <person name="Denner E.B."/>
            <person name="Busse H.J."/>
            <person name="Neef A."/>
        </authorList>
    </citation>
    <scope>NUCLEOTIDE SEQUENCE [LARGE SCALE GENOMIC DNA]</scope>
    <source>
        <strain evidence="2 3">DSM 14551</strain>
    </source>
</reference>
<evidence type="ECO:0000313" key="2">
    <source>
        <dbReference type="EMBL" id="OWQ98231.1"/>
    </source>
</evidence>
<keyword evidence="3" id="KW-1185">Reference proteome</keyword>